<keyword evidence="3" id="KW-1185">Reference proteome</keyword>
<reference evidence="2" key="1">
    <citation type="submission" date="2022-08" db="UniProtKB">
        <authorList>
            <consortium name="EnsemblMetazoa"/>
        </authorList>
    </citation>
    <scope>IDENTIFICATION</scope>
    <source>
        <strain evidence="2">05x7-T-G4-1.051#20</strain>
    </source>
</reference>
<protein>
    <submittedName>
        <fullName evidence="2">Uncharacterized protein</fullName>
    </submittedName>
</protein>
<evidence type="ECO:0000313" key="3">
    <source>
        <dbReference type="Proteomes" id="UP000005408"/>
    </source>
</evidence>
<dbReference type="Proteomes" id="UP000005408">
    <property type="component" value="Unassembled WGS sequence"/>
</dbReference>
<dbReference type="EnsemblMetazoa" id="G14585.1">
    <property type="protein sequence ID" value="G14585.1:cds"/>
    <property type="gene ID" value="G14585"/>
</dbReference>
<feature type="compositionally biased region" description="Polar residues" evidence="1">
    <location>
        <begin position="55"/>
        <end position="76"/>
    </location>
</feature>
<accession>A0A8W8IJE2</accession>
<proteinExistence type="predicted"/>
<evidence type="ECO:0000256" key="1">
    <source>
        <dbReference type="SAM" id="MobiDB-lite"/>
    </source>
</evidence>
<sequence length="117" mass="12807">MNAATPVKRVKSCIVCSKKYNTEIQEVSEHNYAGQPKLNVEELYVKHHPLSLQCSSTTASPTTDVLGDSTNSNKPMNKTHLIPVLGQEESVLNTPPVRKVPMCKDSRPTPCSTTIGE</sequence>
<feature type="region of interest" description="Disordered" evidence="1">
    <location>
        <begin position="55"/>
        <end position="78"/>
    </location>
</feature>
<evidence type="ECO:0000313" key="2">
    <source>
        <dbReference type="EnsemblMetazoa" id="G14585.1:cds"/>
    </source>
</evidence>
<dbReference type="AlphaFoldDB" id="A0A8W8IJE2"/>
<organism evidence="2 3">
    <name type="scientific">Magallana gigas</name>
    <name type="common">Pacific oyster</name>
    <name type="synonym">Crassostrea gigas</name>
    <dbReference type="NCBI Taxonomy" id="29159"/>
    <lineage>
        <taxon>Eukaryota</taxon>
        <taxon>Metazoa</taxon>
        <taxon>Spiralia</taxon>
        <taxon>Lophotrochozoa</taxon>
        <taxon>Mollusca</taxon>
        <taxon>Bivalvia</taxon>
        <taxon>Autobranchia</taxon>
        <taxon>Pteriomorphia</taxon>
        <taxon>Ostreida</taxon>
        <taxon>Ostreoidea</taxon>
        <taxon>Ostreidae</taxon>
        <taxon>Magallana</taxon>
    </lineage>
</organism>
<feature type="region of interest" description="Disordered" evidence="1">
    <location>
        <begin position="97"/>
        <end position="117"/>
    </location>
</feature>
<name>A0A8W8IJE2_MAGGI</name>